<evidence type="ECO:0000313" key="2">
    <source>
        <dbReference type="Proteomes" id="UP001148838"/>
    </source>
</evidence>
<comment type="caution">
    <text evidence="1">The sequence shown here is derived from an EMBL/GenBank/DDBJ whole genome shotgun (WGS) entry which is preliminary data.</text>
</comment>
<dbReference type="PANTHER" id="PTHR33939">
    <property type="entry name" value="PROTEIN CBG22215"/>
    <property type="match status" value="1"/>
</dbReference>
<feature type="non-terminal residue" evidence="1">
    <location>
        <position position="1"/>
    </location>
</feature>
<proteinExistence type="predicted"/>
<accession>A0ABQ8RVM5</accession>
<protein>
    <recommendedName>
        <fullName evidence="3">Tc1-like transposase DDE domain-containing protein</fullName>
    </recommendedName>
</protein>
<dbReference type="Proteomes" id="UP001148838">
    <property type="component" value="Unassembled WGS sequence"/>
</dbReference>
<dbReference type="Gene3D" id="3.30.420.10">
    <property type="entry name" value="Ribonuclease H-like superfamily/Ribonuclease H"/>
    <property type="match status" value="1"/>
</dbReference>
<keyword evidence="2" id="KW-1185">Reference proteome</keyword>
<dbReference type="EMBL" id="JAJSOF020000042">
    <property type="protein sequence ID" value="KAJ4425740.1"/>
    <property type="molecule type" value="Genomic_DNA"/>
</dbReference>
<dbReference type="InterPro" id="IPR036397">
    <property type="entry name" value="RNaseH_sf"/>
</dbReference>
<sequence length="162" mass="17710">LSGGTGTRELLEVSTKNRNIVYTGETWINAGCTTSKSWVDTTIASASQARKGLTTGNKMPSGRGGRVMLVHAGNENGCSPVAQLVYHGKKNGDYHDEMTSVMYEKYFADKLLSNVPRNSVIVLDNMSVHSGKDEKIPVKRKNKAEIRSWLVSKAIPVGEDMH</sequence>
<dbReference type="PANTHER" id="PTHR33939:SF1">
    <property type="entry name" value="DUF4371 DOMAIN-CONTAINING PROTEIN"/>
    <property type="match status" value="1"/>
</dbReference>
<evidence type="ECO:0008006" key="3">
    <source>
        <dbReference type="Google" id="ProtNLM"/>
    </source>
</evidence>
<gene>
    <name evidence="1" type="ORF">ANN_27936</name>
</gene>
<reference evidence="1 2" key="1">
    <citation type="journal article" date="2022" name="Allergy">
        <title>Genome assembly and annotation of Periplaneta americana reveal a comprehensive cockroach allergen profile.</title>
        <authorList>
            <person name="Wang L."/>
            <person name="Xiong Q."/>
            <person name="Saelim N."/>
            <person name="Wang L."/>
            <person name="Nong W."/>
            <person name="Wan A.T."/>
            <person name="Shi M."/>
            <person name="Liu X."/>
            <person name="Cao Q."/>
            <person name="Hui J.H.L."/>
            <person name="Sookrung N."/>
            <person name="Leung T.F."/>
            <person name="Tungtrongchitr A."/>
            <person name="Tsui S.K.W."/>
        </authorList>
    </citation>
    <scope>NUCLEOTIDE SEQUENCE [LARGE SCALE GENOMIC DNA]</scope>
    <source>
        <strain evidence="1">PWHHKU_190912</strain>
    </source>
</reference>
<name>A0ABQ8RVM5_PERAM</name>
<evidence type="ECO:0000313" key="1">
    <source>
        <dbReference type="EMBL" id="KAJ4425740.1"/>
    </source>
</evidence>
<organism evidence="1 2">
    <name type="scientific">Periplaneta americana</name>
    <name type="common">American cockroach</name>
    <name type="synonym">Blatta americana</name>
    <dbReference type="NCBI Taxonomy" id="6978"/>
    <lineage>
        <taxon>Eukaryota</taxon>
        <taxon>Metazoa</taxon>
        <taxon>Ecdysozoa</taxon>
        <taxon>Arthropoda</taxon>
        <taxon>Hexapoda</taxon>
        <taxon>Insecta</taxon>
        <taxon>Pterygota</taxon>
        <taxon>Neoptera</taxon>
        <taxon>Polyneoptera</taxon>
        <taxon>Dictyoptera</taxon>
        <taxon>Blattodea</taxon>
        <taxon>Blattoidea</taxon>
        <taxon>Blattidae</taxon>
        <taxon>Blattinae</taxon>
        <taxon>Periplaneta</taxon>
    </lineage>
</organism>